<feature type="region of interest" description="Disordered" evidence="1">
    <location>
        <begin position="45"/>
        <end position="119"/>
    </location>
</feature>
<evidence type="ECO:0000256" key="1">
    <source>
        <dbReference type="SAM" id="MobiDB-lite"/>
    </source>
</evidence>
<keyword evidence="4" id="KW-1185">Reference proteome</keyword>
<comment type="caution">
    <text evidence="3">The sequence shown here is derived from an EMBL/GenBank/DDBJ whole genome shotgun (WGS) entry which is preliminary data.</text>
</comment>
<dbReference type="Pfam" id="PF05486">
    <property type="entry name" value="SRP9-21"/>
    <property type="match status" value="1"/>
</dbReference>
<dbReference type="STRING" id="1432307.W9CPC4"/>
<dbReference type="GO" id="GO:0005786">
    <property type="term" value="C:signal recognition particle, endoplasmic reticulum targeting"/>
    <property type="evidence" value="ECO:0007669"/>
    <property type="project" value="TreeGrafter"/>
</dbReference>
<feature type="domain" description="SRP9" evidence="2">
    <location>
        <begin position="59"/>
        <end position="158"/>
    </location>
</feature>
<dbReference type="PANTHER" id="PTHR12834:SF12">
    <property type="entry name" value="SIGNAL RECOGNITION PARTICLE 9 KDA PROTEIN"/>
    <property type="match status" value="1"/>
</dbReference>
<name>W9CPC4_SCLBF</name>
<feature type="compositionally biased region" description="Pro residues" evidence="1">
    <location>
        <begin position="45"/>
        <end position="58"/>
    </location>
</feature>
<reference evidence="3 4" key="1">
    <citation type="journal article" date="2014" name="Genome Announc.">
        <title>Draft genome sequence of Sclerotinia borealis, a psychrophilic plant pathogenic fungus.</title>
        <authorList>
            <person name="Mardanov A.V."/>
            <person name="Beletsky A.V."/>
            <person name="Kadnikov V.V."/>
            <person name="Ignatov A.N."/>
            <person name="Ravin N.V."/>
        </authorList>
    </citation>
    <scope>NUCLEOTIDE SEQUENCE [LARGE SCALE GENOMIC DNA]</scope>
    <source>
        <strain evidence="4">F-4157</strain>
    </source>
</reference>
<evidence type="ECO:0000259" key="2">
    <source>
        <dbReference type="Pfam" id="PF05486"/>
    </source>
</evidence>
<dbReference type="InterPro" id="IPR039432">
    <property type="entry name" value="SRP9_dom"/>
</dbReference>
<dbReference type="HOGENOM" id="CLU_096859_0_0_1"/>
<evidence type="ECO:0000313" key="4">
    <source>
        <dbReference type="Proteomes" id="UP000019487"/>
    </source>
</evidence>
<feature type="compositionally biased region" description="Basic and acidic residues" evidence="1">
    <location>
        <begin position="192"/>
        <end position="206"/>
    </location>
</feature>
<dbReference type="EMBL" id="AYSA01000143">
    <property type="protein sequence ID" value="ESZ96315.1"/>
    <property type="molecule type" value="Genomic_DNA"/>
</dbReference>
<protein>
    <recommendedName>
        <fullName evidence="2">SRP9 domain-containing protein</fullName>
    </recommendedName>
</protein>
<evidence type="ECO:0000313" key="3">
    <source>
        <dbReference type="EMBL" id="ESZ96315.1"/>
    </source>
</evidence>
<dbReference type="GO" id="GO:0006614">
    <property type="term" value="P:SRP-dependent cotranslational protein targeting to membrane"/>
    <property type="evidence" value="ECO:0007669"/>
    <property type="project" value="InterPro"/>
</dbReference>
<dbReference type="InterPro" id="IPR039914">
    <property type="entry name" value="SRP9-like"/>
</dbReference>
<dbReference type="PANTHER" id="PTHR12834">
    <property type="entry name" value="SIGNAL RECOGNITION PARTICLE 9 KDA PROTEIN"/>
    <property type="match status" value="1"/>
</dbReference>
<dbReference type="AlphaFoldDB" id="W9CPC4"/>
<feature type="compositionally biased region" description="Low complexity" evidence="1">
    <location>
        <begin position="78"/>
        <end position="91"/>
    </location>
</feature>
<organism evidence="3 4">
    <name type="scientific">Sclerotinia borealis (strain F-4128)</name>
    <dbReference type="NCBI Taxonomy" id="1432307"/>
    <lineage>
        <taxon>Eukaryota</taxon>
        <taxon>Fungi</taxon>
        <taxon>Dikarya</taxon>
        <taxon>Ascomycota</taxon>
        <taxon>Pezizomycotina</taxon>
        <taxon>Leotiomycetes</taxon>
        <taxon>Helotiales</taxon>
        <taxon>Sclerotiniaceae</taxon>
        <taxon>Sclerotinia</taxon>
    </lineage>
</organism>
<gene>
    <name evidence="3" type="ORF">SBOR_3295</name>
</gene>
<feature type="region of interest" description="Disordered" evidence="1">
    <location>
        <begin position="180"/>
        <end position="226"/>
    </location>
</feature>
<dbReference type="OrthoDB" id="5419752at2759"/>
<dbReference type="Proteomes" id="UP000019487">
    <property type="component" value="Unassembled WGS sequence"/>
</dbReference>
<accession>W9CPC4</accession>
<proteinExistence type="predicted"/>
<sequence>MAYLETAQEWLTQSSLLLKAHPSSVRIPLLSLLFLFSPSPSSSLPPLPLSLSPSPNPPQLTSTSPPQTRITTKYTILHPSTSPHAPSTTHSTRSKPRLPLPKSARTPESSEKHPEPPRATLTLTTFHPASGVNLKYATNKVAEVSRLVQIMGKLGKLMAGLGEENEKEGLGEIIMGESNVGEGVGLQVEGEEERKKGEEEKKKIESKGQGQVQGAGGKGKKKKGKK</sequence>